<dbReference type="Proteomes" id="UP001057375">
    <property type="component" value="Unassembled WGS sequence"/>
</dbReference>
<evidence type="ECO:0000256" key="1">
    <source>
        <dbReference type="ARBA" id="ARBA00006336"/>
    </source>
</evidence>
<dbReference type="Pfam" id="PF00857">
    <property type="entry name" value="Isochorismatase"/>
    <property type="match status" value="1"/>
</dbReference>
<dbReference type="SUPFAM" id="SSF52499">
    <property type="entry name" value="Isochorismatase-like hydrolases"/>
    <property type="match status" value="1"/>
</dbReference>
<feature type="domain" description="Isochorismatase-like" evidence="2">
    <location>
        <begin position="3"/>
        <end position="149"/>
    </location>
</feature>
<keyword evidence="4" id="KW-1185">Reference proteome</keyword>
<keyword evidence="3" id="KW-0378">Hydrolase</keyword>
<evidence type="ECO:0000313" key="3">
    <source>
        <dbReference type="EMBL" id="GKT15614.1"/>
    </source>
</evidence>
<organism evidence="3 4">
    <name type="scientific">Aduncisulcus paluster</name>
    <dbReference type="NCBI Taxonomy" id="2918883"/>
    <lineage>
        <taxon>Eukaryota</taxon>
        <taxon>Metamonada</taxon>
        <taxon>Carpediemonas-like organisms</taxon>
        <taxon>Aduncisulcus</taxon>
    </lineage>
</organism>
<dbReference type="InterPro" id="IPR050993">
    <property type="entry name" value="Isochorismatase_domain"/>
</dbReference>
<dbReference type="GO" id="GO:0016787">
    <property type="term" value="F:hydrolase activity"/>
    <property type="evidence" value="ECO:0007669"/>
    <property type="project" value="UniProtKB-KW"/>
</dbReference>
<name>A0ABQ5JT55_9EUKA</name>
<proteinExistence type="inferred from homology"/>
<dbReference type="Gene3D" id="3.40.50.850">
    <property type="entry name" value="Isochorismatase-like"/>
    <property type="match status" value="1"/>
</dbReference>
<dbReference type="PANTHER" id="PTHR14119">
    <property type="entry name" value="HYDROLASE"/>
    <property type="match status" value="1"/>
</dbReference>
<sequence length="184" mass="20700">MPILILCDIQSAFKDLMPAFGSMLKVADLSLKAASIAKWPVIVTEQAPKKLGGTVKELTLPEDVHLFPKTKFSCVTDDSEPLFDELLKTEKQVAIVGLETHICVKQTARDLSKKGFKVSILADGVCSQRQFDRIYAFESMRHMPNVDVTTFESFIFEQLEDAKNPNFRGLSRLVRETRPDPQLL</sequence>
<evidence type="ECO:0000313" key="4">
    <source>
        <dbReference type="Proteomes" id="UP001057375"/>
    </source>
</evidence>
<dbReference type="InterPro" id="IPR000868">
    <property type="entry name" value="Isochorismatase-like_dom"/>
</dbReference>
<comment type="caution">
    <text evidence="3">The sequence shown here is derived from an EMBL/GenBank/DDBJ whole genome shotgun (WGS) entry which is preliminary data.</text>
</comment>
<dbReference type="PANTHER" id="PTHR14119:SF3">
    <property type="entry name" value="ISOCHORISMATASE DOMAIN-CONTAINING PROTEIN 2"/>
    <property type="match status" value="1"/>
</dbReference>
<comment type="similarity">
    <text evidence="1">Belongs to the isochorismatase family.</text>
</comment>
<reference evidence="3" key="1">
    <citation type="submission" date="2022-03" db="EMBL/GenBank/DDBJ databases">
        <title>Draft genome sequence of Aduncisulcus paluster, a free-living microaerophilic Fornicata.</title>
        <authorList>
            <person name="Yuyama I."/>
            <person name="Kume K."/>
            <person name="Tamura T."/>
            <person name="Inagaki Y."/>
            <person name="Hashimoto T."/>
        </authorList>
    </citation>
    <scope>NUCLEOTIDE SEQUENCE</scope>
    <source>
        <strain evidence="3">NY0171</strain>
    </source>
</reference>
<dbReference type="EMBL" id="BQXS01011687">
    <property type="protein sequence ID" value="GKT15614.1"/>
    <property type="molecule type" value="Genomic_DNA"/>
</dbReference>
<dbReference type="InterPro" id="IPR036380">
    <property type="entry name" value="Isochorismatase-like_sf"/>
</dbReference>
<evidence type="ECO:0000259" key="2">
    <source>
        <dbReference type="Pfam" id="PF00857"/>
    </source>
</evidence>
<gene>
    <name evidence="3" type="ORF">ADUPG1_010752</name>
</gene>
<protein>
    <submittedName>
        <fullName evidence="3">Isochorismatase hydrolase</fullName>
    </submittedName>
</protein>
<accession>A0ABQ5JT55</accession>